<dbReference type="HOGENOM" id="CLU_924751_0_0_1"/>
<dbReference type="Pfam" id="PF01822">
    <property type="entry name" value="WSC"/>
    <property type="match status" value="1"/>
</dbReference>
<keyword evidence="3" id="KW-1185">Reference proteome</keyword>
<dbReference type="OrthoDB" id="3245500at2759"/>
<dbReference type="SMART" id="SM00321">
    <property type="entry name" value="WSC"/>
    <property type="match status" value="1"/>
</dbReference>
<gene>
    <name evidence="2" type="ORF">PIIN_10649</name>
</gene>
<evidence type="ECO:0000259" key="1">
    <source>
        <dbReference type="PROSITE" id="PS51212"/>
    </source>
</evidence>
<dbReference type="STRING" id="1109443.G4TZB6"/>
<comment type="caution">
    <text evidence="2">The sequence shown here is derived from an EMBL/GenBank/DDBJ whole genome shotgun (WGS) entry which is preliminary data.</text>
</comment>
<feature type="domain" description="WSC" evidence="1">
    <location>
        <begin position="34"/>
        <end position="131"/>
    </location>
</feature>
<protein>
    <recommendedName>
        <fullName evidence="1">WSC domain-containing protein</fullName>
    </recommendedName>
</protein>
<dbReference type="Proteomes" id="UP000007148">
    <property type="component" value="Unassembled WGS sequence"/>
</dbReference>
<organism evidence="2 3">
    <name type="scientific">Serendipita indica (strain DSM 11827)</name>
    <name type="common">Root endophyte fungus</name>
    <name type="synonym">Piriformospora indica</name>
    <dbReference type="NCBI Taxonomy" id="1109443"/>
    <lineage>
        <taxon>Eukaryota</taxon>
        <taxon>Fungi</taxon>
        <taxon>Dikarya</taxon>
        <taxon>Basidiomycota</taxon>
        <taxon>Agaricomycotina</taxon>
        <taxon>Agaricomycetes</taxon>
        <taxon>Sebacinales</taxon>
        <taxon>Serendipitaceae</taxon>
        <taxon>Serendipita</taxon>
    </lineage>
</organism>
<reference evidence="2 3" key="1">
    <citation type="journal article" date="2011" name="PLoS Pathog.">
        <title>Endophytic Life Strategies Decoded by Genome and Transcriptome Analyses of the Mutualistic Root Symbiont Piriformospora indica.</title>
        <authorList>
            <person name="Zuccaro A."/>
            <person name="Lahrmann U."/>
            <person name="Guldener U."/>
            <person name="Langen G."/>
            <person name="Pfiffi S."/>
            <person name="Biedenkopf D."/>
            <person name="Wong P."/>
            <person name="Samans B."/>
            <person name="Grimm C."/>
            <person name="Basiewicz M."/>
            <person name="Murat C."/>
            <person name="Martin F."/>
            <person name="Kogel K.H."/>
        </authorList>
    </citation>
    <scope>NUCLEOTIDE SEQUENCE [LARGE SCALE GENOMIC DNA]</scope>
    <source>
        <strain evidence="2 3">DSM 11827</strain>
    </source>
</reference>
<dbReference type="InParanoid" id="G4TZB6"/>
<dbReference type="eggNOG" id="ENOG502QU1Q">
    <property type="taxonomic scope" value="Eukaryota"/>
</dbReference>
<evidence type="ECO:0000313" key="2">
    <source>
        <dbReference type="EMBL" id="CCA76659.1"/>
    </source>
</evidence>
<proteinExistence type="predicted"/>
<dbReference type="AlphaFoldDB" id="G4TZB6"/>
<dbReference type="EMBL" id="CAFZ01000897">
    <property type="protein sequence ID" value="CCA76659.1"/>
    <property type="molecule type" value="Genomic_DNA"/>
</dbReference>
<evidence type="ECO:0000313" key="3">
    <source>
        <dbReference type="Proteomes" id="UP000007148"/>
    </source>
</evidence>
<dbReference type="InterPro" id="IPR002889">
    <property type="entry name" value="WSC_carb-bd"/>
</dbReference>
<sequence length="301" mass="33641">MACSGDVSEFCGGSNGLSVYHSTGAPQPIDEYNGSTFSGCYKDSTRNRVLPHRAAPEHNYDQTIEICIDACNALGYAFAGVEYASECWCGDARPAELATDGRCNMQCVTTRNAVDAQTVSTSTKVILRPPLPHRPRLRRAPRRQILIHWHLQVPRRQKRRGFNFDSDPTIFPYRVAIYRTADESLLGYIAEQNGPFILPTYTTDPAAALLVVTEGPKPVPQGRTCFDLLEVNPPDISHPYLAAYYEFWVDDSGTIKDRYLYYYGSGTTGYFMSTVDPVTFESQFPTALPVRFVLEEVLPLI</sequence>
<name>G4TZB6_SERID</name>
<accession>G4TZB6</accession>
<dbReference type="PROSITE" id="PS51212">
    <property type="entry name" value="WSC"/>
    <property type="match status" value="1"/>
</dbReference>